<reference evidence="5 6" key="1">
    <citation type="submission" date="2017-06" db="EMBL/GenBank/DDBJ databases">
        <title>Ant-infecting Ophiocordyceps genomes reveal a high diversity of potential behavioral manipulation genes and a possible major role for enterotoxins.</title>
        <authorList>
            <person name="De Bekker C."/>
            <person name="Evans H.C."/>
            <person name="Brachmann A."/>
            <person name="Hughes D.P."/>
        </authorList>
    </citation>
    <scope>NUCLEOTIDE SEQUENCE [LARGE SCALE GENOMIC DNA]</scope>
    <source>
        <strain evidence="5 6">Map64</strain>
    </source>
</reference>
<organism evidence="5 6">
    <name type="scientific">Ophiocordyceps australis</name>
    <dbReference type="NCBI Taxonomy" id="1399860"/>
    <lineage>
        <taxon>Eukaryota</taxon>
        <taxon>Fungi</taxon>
        <taxon>Dikarya</taxon>
        <taxon>Ascomycota</taxon>
        <taxon>Pezizomycotina</taxon>
        <taxon>Sordariomycetes</taxon>
        <taxon>Hypocreomycetidae</taxon>
        <taxon>Hypocreales</taxon>
        <taxon>Ophiocordycipitaceae</taxon>
        <taxon>Ophiocordyceps</taxon>
    </lineage>
</organism>
<feature type="chain" id="PRO_5012744880" description="Hydrophobin" evidence="4">
    <location>
        <begin position="16"/>
        <end position="115"/>
    </location>
</feature>
<comment type="caution">
    <text evidence="5">The sequence shown here is derived from an EMBL/GenBank/DDBJ whole genome shotgun (WGS) entry which is preliminary data.</text>
</comment>
<dbReference type="InterPro" id="IPR010636">
    <property type="entry name" value="Class_II_hydrophobin"/>
</dbReference>
<dbReference type="GO" id="GO:0005576">
    <property type="term" value="C:extracellular region"/>
    <property type="evidence" value="ECO:0007669"/>
    <property type="project" value="InterPro"/>
</dbReference>
<dbReference type="PANTHER" id="PTHR42341:SF1">
    <property type="entry name" value="HYDROPHOBIN"/>
    <property type="match status" value="1"/>
</dbReference>
<protein>
    <recommendedName>
        <fullName evidence="7">Hydrophobin</fullName>
    </recommendedName>
</protein>
<dbReference type="OrthoDB" id="4500971at2759"/>
<keyword evidence="6" id="KW-1185">Reference proteome</keyword>
<evidence type="ECO:0000313" key="6">
    <source>
        <dbReference type="Proteomes" id="UP000226192"/>
    </source>
</evidence>
<proteinExistence type="inferred from homology"/>
<dbReference type="PANTHER" id="PTHR42341">
    <property type="entry name" value="HYDROPHOBIN"/>
    <property type="match status" value="1"/>
</dbReference>
<evidence type="ECO:0008006" key="7">
    <source>
        <dbReference type="Google" id="ProtNLM"/>
    </source>
</evidence>
<dbReference type="Gene3D" id="3.20.120.10">
    <property type="entry name" value="Hydrophobin"/>
    <property type="match status" value="1"/>
</dbReference>
<comment type="similarity">
    <text evidence="2">Belongs to the cerato-ulmin hydrophobin family.</text>
</comment>
<feature type="signal peptide" evidence="4">
    <location>
        <begin position="1"/>
        <end position="15"/>
    </location>
</feature>
<dbReference type="InterPro" id="IPR036686">
    <property type="entry name" value="Class_II_Hydrophobin_sf"/>
</dbReference>
<dbReference type="EMBL" id="NJET01000005">
    <property type="protein sequence ID" value="PHH66748.1"/>
    <property type="molecule type" value="Genomic_DNA"/>
</dbReference>
<name>A0A2C5XM12_9HYPO</name>
<keyword evidence="4" id="KW-0732">Signal</keyword>
<evidence type="ECO:0000256" key="1">
    <source>
        <dbReference type="ARBA" id="ARBA00004196"/>
    </source>
</evidence>
<evidence type="ECO:0000256" key="2">
    <source>
        <dbReference type="ARBA" id="ARBA00009576"/>
    </source>
</evidence>
<dbReference type="SUPFAM" id="SSF101751">
    <property type="entry name" value="Hydrophobin II, HfbII"/>
    <property type="match status" value="1"/>
</dbReference>
<dbReference type="STRING" id="1399860.A0A2C5XM12"/>
<dbReference type="Proteomes" id="UP000226192">
    <property type="component" value="Unassembled WGS sequence"/>
</dbReference>
<dbReference type="Pfam" id="PF06766">
    <property type="entry name" value="Hydrophobin_2"/>
    <property type="match status" value="1"/>
</dbReference>
<dbReference type="CDD" id="cd23508">
    <property type="entry name" value="hydrophobin_II"/>
    <property type="match status" value="1"/>
</dbReference>
<dbReference type="AlphaFoldDB" id="A0A2C5XM12"/>
<evidence type="ECO:0000256" key="3">
    <source>
        <dbReference type="ARBA" id="ARBA00023157"/>
    </source>
</evidence>
<sequence>MKAFAVIAFLAGAFAMPSVQGGRGGGSGGSGGSGSGGVGGTPYQPCLGSGLLQSSANCCATDVLGLVDLNCAPPQELPRNPSHFQEICAEKGQQPRCCVLPVAGQALVCTAPVGI</sequence>
<evidence type="ECO:0000256" key="4">
    <source>
        <dbReference type="SAM" id="SignalP"/>
    </source>
</evidence>
<gene>
    <name evidence="5" type="ORF">CDD81_5880</name>
</gene>
<comment type="subcellular location">
    <subcellularLocation>
        <location evidence="1">Cell envelope</location>
    </subcellularLocation>
</comment>
<evidence type="ECO:0000313" key="5">
    <source>
        <dbReference type="EMBL" id="PHH66748.1"/>
    </source>
</evidence>
<accession>A0A2C5XM12</accession>
<keyword evidence="3" id="KW-1015">Disulfide bond</keyword>